<dbReference type="EMBL" id="VIEB01000085">
    <property type="protein sequence ID" value="TQE07458.1"/>
    <property type="molecule type" value="Genomic_DNA"/>
</dbReference>
<dbReference type="InterPro" id="IPR000608">
    <property type="entry name" value="UBC"/>
</dbReference>
<gene>
    <name evidence="3" type="ORF">C1H46_006935</name>
</gene>
<dbReference type="Gene3D" id="3.10.110.10">
    <property type="entry name" value="Ubiquitin Conjugating Enzyme"/>
    <property type="match status" value="1"/>
</dbReference>
<proteinExistence type="predicted"/>
<feature type="domain" description="UBC core" evidence="2">
    <location>
        <begin position="103"/>
        <end position="141"/>
    </location>
</feature>
<dbReference type="InterPro" id="IPR016135">
    <property type="entry name" value="UBQ-conjugating_enzyme/RWD"/>
</dbReference>
<sequence length="141" mass="15730">MKERSREIGSSPPTAEEIFRDYYAPRTDVVHSLTNAFIIVEDASSRIFCFIPFLLSKKLIAASQTLSLSRTAAPGAATAQRQGLQRRSKTLPTQGNKLATTRLARKRLMRDFMRLQQDPPAGISKAPQDNNIMLWNAIILG</sequence>
<feature type="region of interest" description="Disordered" evidence="1">
    <location>
        <begin position="71"/>
        <end position="94"/>
    </location>
</feature>
<organism evidence="3 4">
    <name type="scientific">Malus baccata</name>
    <name type="common">Siberian crab apple</name>
    <name type="synonym">Pyrus baccata</name>
    <dbReference type="NCBI Taxonomy" id="106549"/>
    <lineage>
        <taxon>Eukaryota</taxon>
        <taxon>Viridiplantae</taxon>
        <taxon>Streptophyta</taxon>
        <taxon>Embryophyta</taxon>
        <taxon>Tracheophyta</taxon>
        <taxon>Spermatophyta</taxon>
        <taxon>Magnoliopsida</taxon>
        <taxon>eudicotyledons</taxon>
        <taxon>Gunneridae</taxon>
        <taxon>Pentapetalae</taxon>
        <taxon>rosids</taxon>
        <taxon>fabids</taxon>
        <taxon>Rosales</taxon>
        <taxon>Rosaceae</taxon>
        <taxon>Amygdaloideae</taxon>
        <taxon>Maleae</taxon>
        <taxon>Malus</taxon>
    </lineage>
</organism>
<comment type="caution">
    <text evidence="3">The sequence shown here is derived from an EMBL/GenBank/DDBJ whole genome shotgun (WGS) entry which is preliminary data.</text>
</comment>
<accession>A0A540N8S6</accession>
<name>A0A540N8S6_MALBA</name>
<evidence type="ECO:0000256" key="1">
    <source>
        <dbReference type="SAM" id="MobiDB-lite"/>
    </source>
</evidence>
<reference evidence="3 4" key="1">
    <citation type="journal article" date="2019" name="G3 (Bethesda)">
        <title>Sequencing of a Wild Apple (Malus baccata) Genome Unravels the Differences Between Cultivated and Wild Apple Species Regarding Disease Resistance and Cold Tolerance.</title>
        <authorList>
            <person name="Chen X."/>
        </authorList>
    </citation>
    <scope>NUCLEOTIDE SEQUENCE [LARGE SCALE GENOMIC DNA]</scope>
    <source>
        <strain evidence="4">cv. Shandingzi</strain>
        <tissue evidence="3">Leaves</tissue>
    </source>
</reference>
<evidence type="ECO:0000313" key="3">
    <source>
        <dbReference type="EMBL" id="TQE07458.1"/>
    </source>
</evidence>
<evidence type="ECO:0000259" key="2">
    <source>
        <dbReference type="PROSITE" id="PS50127"/>
    </source>
</evidence>
<keyword evidence="4" id="KW-1185">Reference proteome</keyword>
<evidence type="ECO:0000313" key="4">
    <source>
        <dbReference type="Proteomes" id="UP000315295"/>
    </source>
</evidence>
<protein>
    <recommendedName>
        <fullName evidence="2">UBC core domain-containing protein</fullName>
    </recommendedName>
</protein>
<dbReference type="STRING" id="106549.A0A540N8S6"/>
<dbReference type="SUPFAM" id="SSF54495">
    <property type="entry name" value="UBC-like"/>
    <property type="match status" value="1"/>
</dbReference>
<dbReference type="Proteomes" id="UP000315295">
    <property type="component" value="Unassembled WGS sequence"/>
</dbReference>
<dbReference type="PROSITE" id="PS50127">
    <property type="entry name" value="UBC_2"/>
    <property type="match status" value="1"/>
</dbReference>
<dbReference type="AlphaFoldDB" id="A0A540N8S6"/>